<proteinExistence type="predicted"/>
<dbReference type="EMBL" id="BNJF01000002">
    <property type="protein sequence ID" value="GHO47161.1"/>
    <property type="molecule type" value="Genomic_DNA"/>
</dbReference>
<gene>
    <name evidence="1" type="ORF">KSX_53240</name>
</gene>
<organism evidence="1 2">
    <name type="scientific">Ktedonospora formicarum</name>
    <dbReference type="NCBI Taxonomy" id="2778364"/>
    <lineage>
        <taxon>Bacteria</taxon>
        <taxon>Bacillati</taxon>
        <taxon>Chloroflexota</taxon>
        <taxon>Ktedonobacteria</taxon>
        <taxon>Ktedonobacterales</taxon>
        <taxon>Ktedonobacteraceae</taxon>
        <taxon>Ktedonospora</taxon>
    </lineage>
</organism>
<accession>A0A8J3I424</accession>
<protein>
    <submittedName>
        <fullName evidence="1">Uncharacterized protein</fullName>
    </submittedName>
</protein>
<evidence type="ECO:0000313" key="2">
    <source>
        <dbReference type="Proteomes" id="UP000612362"/>
    </source>
</evidence>
<evidence type="ECO:0000313" key="1">
    <source>
        <dbReference type="EMBL" id="GHO47161.1"/>
    </source>
</evidence>
<keyword evidence="2" id="KW-1185">Reference proteome</keyword>
<reference evidence="1" key="1">
    <citation type="submission" date="2020-10" db="EMBL/GenBank/DDBJ databases">
        <title>Taxonomic study of unclassified bacteria belonging to the class Ktedonobacteria.</title>
        <authorList>
            <person name="Yabe S."/>
            <person name="Wang C.M."/>
            <person name="Zheng Y."/>
            <person name="Sakai Y."/>
            <person name="Cavaletti L."/>
            <person name="Monciardini P."/>
            <person name="Donadio S."/>
        </authorList>
    </citation>
    <scope>NUCLEOTIDE SEQUENCE</scope>
    <source>
        <strain evidence="1">SOSP1-1</strain>
    </source>
</reference>
<comment type="caution">
    <text evidence="1">The sequence shown here is derived from an EMBL/GenBank/DDBJ whole genome shotgun (WGS) entry which is preliminary data.</text>
</comment>
<dbReference type="AlphaFoldDB" id="A0A8J3I424"/>
<sequence>MDLGLAVQMVAVRGSLLMLNHSIAPDDTGTPELIVLECLVSLETADHVREPG</sequence>
<name>A0A8J3I424_9CHLR</name>
<dbReference type="Proteomes" id="UP000612362">
    <property type="component" value="Unassembled WGS sequence"/>
</dbReference>